<dbReference type="OrthoDB" id="4278026at2"/>
<dbReference type="AlphaFoldDB" id="A0A1M5B345"/>
<dbReference type="EMBL" id="FQVL01000017">
    <property type="protein sequence ID" value="SHF36602.1"/>
    <property type="molecule type" value="Genomic_DNA"/>
</dbReference>
<keyword evidence="4" id="KW-1185">Reference proteome</keyword>
<protein>
    <submittedName>
        <fullName evidence="3">Putative transposase DNA-binding domain-containing protein</fullName>
    </submittedName>
</protein>
<evidence type="ECO:0000259" key="2">
    <source>
        <dbReference type="Pfam" id="PF07282"/>
    </source>
</evidence>
<dbReference type="Proteomes" id="UP000184476">
    <property type="component" value="Unassembled WGS sequence"/>
</dbReference>
<evidence type="ECO:0000256" key="1">
    <source>
        <dbReference type="ARBA" id="ARBA00023125"/>
    </source>
</evidence>
<feature type="domain" description="Cas12f1-like TNB" evidence="2">
    <location>
        <begin position="35"/>
        <end position="80"/>
    </location>
</feature>
<reference evidence="3 4" key="1">
    <citation type="submission" date="2016-11" db="EMBL/GenBank/DDBJ databases">
        <authorList>
            <person name="Jaros S."/>
            <person name="Januszkiewicz K."/>
            <person name="Wedrychowicz H."/>
        </authorList>
    </citation>
    <scope>NUCLEOTIDE SEQUENCE [LARGE SCALE GENOMIC DNA]</scope>
    <source>
        <strain evidence="3 4">DSM 44666</strain>
    </source>
</reference>
<dbReference type="Pfam" id="PF07282">
    <property type="entry name" value="Cas12f1-like_TNB"/>
    <property type="match status" value="1"/>
</dbReference>
<evidence type="ECO:0000313" key="4">
    <source>
        <dbReference type="Proteomes" id="UP000184476"/>
    </source>
</evidence>
<name>A0A1M5B345_9BACL</name>
<dbReference type="InterPro" id="IPR010095">
    <property type="entry name" value="Cas12f1-like_TNB"/>
</dbReference>
<evidence type="ECO:0000313" key="3">
    <source>
        <dbReference type="EMBL" id="SHF36602.1"/>
    </source>
</evidence>
<organism evidence="3 4">
    <name type="scientific">Seinonella peptonophila</name>
    <dbReference type="NCBI Taxonomy" id="112248"/>
    <lineage>
        <taxon>Bacteria</taxon>
        <taxon>Bacillati</taxon>
        <taxon>Bacillota</taxon>
        <taxon>Bacilli</taxon>
        <taxon>Bacillales</taxon>
        <taxon>Thermoactinomycetaceae</taxon>
        <taxon>Seinonella</taxon>
    </lineage>
</organism>
<gene>
    <name evidence="3" type="ORF">SAMN05444392_11745</name>
</gene>
<proteinExistence type="predicted"/>
<dbReference type="GO" id="GO:0003677">
    <property type="term" value="F:DNA binding"/>
    <property type="evidence" value="ECO:0007669"/>
    <property type="project" value="UniProtKB-KW"/>
</dbReference>
<sequence>MGQPLAWELHEAEMNGVRKLPKNPTLLSVWSLNSPLELVNPEYTSQTCKCGHQAKANRNDLKFRRKECGHICHADLNGAIHVAKAISDLAA</sequence>
<keyword evidence="1 3" id="KW-0238">DNA-binding</keyword>
<accession>A0A1M5B345</accession>